<proteinExistence type="predicted"/>
<keyword evidence="3" id="KW-1185">Reference proteome</keyword>
<dbReference type="RefSeq" id="WP_194114693.1">
    <property type="nucleotide sequence ID" value="NZ_JADFUA010000001.1"/>
</dbReference>
<evidence type="ECO:0008006" key="4">
    <source>
        <dbReference type="Google" id="ProtNLM"/>
    </source>
</evidence>
<dbReference type="Gene3D" id="1.20.5.340">
    <property type="match status" value="1"/>
</dbReference>
<dbReference type="Proteomes" id="UP000604481">
    <property type="component" value="Unassembled WGS sequence"/>
</dbReference>
<feature type="coiled-coil region" evidence="1">
    <location>
        <begin position="5"/>
        <end position="46"/>
    </location>
</feature>
<evidence type="ECO:0000313" key="3">
    <source>
        <dbReference type="Proteomes" id="UP000604481"/>
    </source>
</evidence>
<organism evidence="2 3">
    <name type="scientific">Chitinilyticum piscinae</name>
    <dbReference type="NCBI Taxonomy" id="2866724"/>
    <lineage>
        <taxon>Bacteria</taxon>
        <taxon>Pseudomonadati</taxon>
        <taxon>Pseudomonadota</taxon>
        <taxon>Betaproteobacteria</taxon>
        <taxon>Neisseriales</taxon>
        <taxon>Chitinibacteraceae</taxon>
        <taxon>Chitinilyticum</taxon>
    </lineage>
</organism>
<name>A0A8J7FF02_9NEIS</name>
<dbReference type="AlphaFoldDB" id="A0A8J7FF02"/>
<accession>A0A8J7FF02</accession>
<protein>
    <recommendedName>
        <fullName evidence="4">TIGR02449 family protein</fullName>
    </recommendedName>
</protein>
<dbReference type="EMBL" id="JADFUA010000001">
    <property type="protein sequence ID" value="MBE9608193.1"/>
    <property type="molecule type" value="Genomic_DNA"/>
</dbReference>
<keyword evidence="1" id="KW-0175">Coiled coil</keyword>
<evidence type="ECO:0000256" key="1">
    <source>
        <dbReference type="SAM" id="Coils"/>
    </source>
</evidence>
<sequence length="67" mass="7521">MEAELAALEDKVVQLVRLASSLRNENRNLRQQVLSLREDNARLAEKVEGSKHRVAAILAKLPEQGDE</sequence>
<gene>
    <name evidence="2" type="ORF">INR99_02415</name>
</gene>
<comment type="caution">
    <text evidence="2">The sequence shown here is derived from an EMBL/GenBank/DDBJ whole genome shotgun (WGS) entry which is preliminary data.</text>
</comment>
<evidence type="ECO:0000313" key="2">
    <source>
        <dbReference type="EMBL" id="MBE9608193.1"/>
    </source>
</evidence>
<reference evidence="2 3" key="1">
    <citation type="submission" date="2020-10" db="EMBL/GenBank/DDBJ databases">
        <title>The genome sequence of Chitinilyticum litopenaei 4Y14.</title>
        <authorList>
            <person name="Liu Y."/>
        </authorList>
    </citation>
    <scope>NUCLEOTIDE SEQUENCE [LARGE SCALE GENOMIC DNA]</scope>
    <source>
        <strain evidence="2 3">4Y14</strain>
    </source>
</reference>